<reference evidence="3 4" key="1">
    <citation type="journal article" date="2021" name="Elife">
        <title>Chloroplast acquisition without the gene transfer in kleptoplastic sea slugs, Plakobranchus ocellatus.</title>
        <authorList>
            <person name="Maeda T."/>
            <person name="Takahashi S."/>
            <person name="Yoshida T."/>
            <person name="Shimamura S."/>
            <person name="Takaki Y."/>
            <person name="Nagai Y."/>
            <person name="Toyoda A."/>
            <person name="Suzuki Y."/>
            <person name="Arimoto A."/>
            <person name="Ishii H."/>
            <person name="Satoh N."/>
            <person name="Nishiyama T."/>
            <person name="Hasebe M."/>
            <person name="Maruyama T."/>
            <person name="Minagawa J."/>
            <person name="Obokata J."/>
            <person name="Shigenobu S."/>
        </authorList>
    </citation>
    <scope>NUCLEOTIDE SEQUENCE [LARGE SCALE GENOMIC DNA]</scope>
</reference>
<feature type="region of interest" description="Disordered" evidence="1">
    <location>
        <begin position="415"/>
        <end position="434"/>
    </location>
</feature>
<dbReference type="InterPro" id="IPR024445">
    <property type="entry name" value="Tnp_ISXO2-like"/>
</dbReference>
<comment type="caution">
    <text evidence="3">The sequence shown here is derived from an EMBL/GenBank/DDBJ whole genome shotgun (WGS) entry which is preliminary data.</text>
</comment>
<evidence type="ECO:0000259" key="2">
    <source>
        <dbReference type="Pfam" id="PF12762"/>
    </source>
</evidence>
<evidence type="ECO:0000313" key="3">
    <source>
        <dbReference type="EMBL" id="GFS17825.1"/>
    </source>
</evidence>
<protein>
    <submittedName>
        <fullName evidence="3">Mitotic-spindle organizing protein 2A</fullName>
    </submittedName>
</protein>
<feature type="domain" description="ISXO2-like transposase" evidence="2">
    <location>
        <begin position="177"/>
        <end position="301"/>
    </location>
</feature>
<evidence type="ECO:0000313" key="4">
    <source>
        <dbReference type="Proteomes" id="UP000762676"/>
    </source>
</evidence>
<name>A0AAV4J7L6_9GAST</name>
<dbReference type="EMBL" id="BMAT01013669">
    <property type="protein sequence ID" value="GFS17825.1"/>
    <property type="molecule type" value="Genomic_DNA"/>
</dbReference>
<dbReference type="AlphaFoldDB" id="A0AAV4J7L6"/>
<gene>
    <name evidence="3" type="ORF">ElyMa_006832200</name>
</gene>
<accession>A0AAV4J7L6</accession>
<proteinExistence type="predicted"/>
<dbReference type="PANTHER" id="PTHR47163:SF2">
    <property type="entry name" value="SI:DKEY-17M8.2"/>
    <property type="match status" value="1"/>
</dbReference>
<dbReference type="PANTHER" id="PTHR47163">
    <property type="entry name" value="DDE_TNP_IS1595 DOMAIN-CONTAINING PROTEIN"/>
    <property type="match status" value="1"/>
</dbReference>
<dbReference type="Pfam" id="PF12762">
    <property type="entry name" value="DDE_Tnp_IS1595"/>
    <property type="match status" value="1"/>
</dbReference>
<organism evidence="3 4">
    <name type="scientific">Elysia marginata</name>
    <dbReference type="NCBI Taxonomy" id="1093978"/>
    <lineage>
        <taxon>Eukaryota</taxon>
        <taxon>Metazoa</taxon>
        <taxon>Spiralia</taxon>
        <taxon>Lophotrochozoa</taxon>
        <taxon>Mollusca</taxon>
        <taxon>Gastropoda</taxon>
        <taxon>Heterobranchia</taxon>
        <taxon>Euthyneura</taxon>
        <taxon>Panpulmonata</taxon>
        <taxon>Sacoglossa</taxon>
        <taxon>Placobranchoidea</taxon>
        <taxon>Plakobranchidae</taxon>
        <taxon>Elysia</taxon>
    </lineage>
</organism>
<keyword evidence="4" id="KW-1185">Reference proteome</keyword>
<dbReference type="Proteomes" id="UP000762676">
    <property type="component" value="Unassembled WGS sequence"/>
</dbReference>
<sequence>MAGNFKLQKADVEDISFGDFYNPYNFYKVLFLEDADLFLWLAKAGLIASEGSFLCPKCNSKPRVAPKSNRRVALRFRCPKKHEFSIFKFSFFENTKAELRDLLVFVRSYLLEIPLYKCAAESGLKYQSTCVDWANSLRNIFVEIVGARYQDKQLEGEIEIYMSLYGSKVKLIEGNPKGQEIWIFGLVERASNTLLLFPITNRDEVTIVQIIKKCVAPRSSIFSEGWLDCLDLKTLGYQHFSVTHRQKFFKKFRNSETCEEVVANTHNRGVWIKAKKSFKKLPVAVSSIANFEGHLCEIVWRSWNSESNIFENFFRDLRSVYHLTGPPGLVGDRPVFGSWIDSKDFNNIEINVANLPSLTPTVLPHIQSDPEVELKPEVSELQFQVELQVPTPGSEEQSLPSTSSTYKRLSVLTSNSVSAKKKRRRDLPSPQSLQPAFKNSIPIAENIDEVELYIRT</sequence>
<dbReference type="InterPro" id="IPR053164">
    <property type="entry name" value="IS1016-like_transposase"/>
</dbReference>
<evidence type="ECO:0000256" key="1">
    <source>
        <dbReference type="SAM" id="MobiDB-lite"/>
    </source>
</evidence>